<gene>
    <name evidence="1" type="ORF">WR25_26608</name>
</gene>
<dbReference type="Proteomes" id="UP000218231">
    <property type="component" value="Unassembled WGS sequence"/>
</dbReference>
<dbReference type="AlphaFoldDB" id="A0A2A2JXV5"/>
<sequence>MRPDRPKEGTVGHLLDAGVYRRGAVGSPVRPPPPSHQVRPRTCVIYPEHGDLRGRRDIVPPQVLVTYVVTPDFWHAQRLNEVMDPAYWCRMYFLLVRRRERGVAIPNEKLAKVKPLRADVHLHECHSAALGRCCIEAWVFNPAPGEDIIPRLLDAKTACSMRSPGGAVLSNLAGIPRPWLDELYDGPALVTDPDGRAAVLNEMAYAASRRKEVDANVLSDMLELTEAARTWALLEHEEAWAMGLLRYESAEEWERDEPGRIVVGRTPGKG</sequence>
<keyword evidence="2" id="KW-1185">Reference proteome</keyword>
<organism evidence="1 2">
    <name type="scientific">Diploscapter pachys</name>
    <dbReference type="NCBI Taxonomy" id="2018661"/>
    <lineage>
        <taxon>Eukaryota</taxon>
        <taxon>Metazoa</taxon>
        <taxon>Ecdysozoa</taxon>
        <taxon>Nematoda</taxon>
        <taxon>Chromadorea</taxon>
        <taxon>Rhabditida</taxon>
        <taxon>Rhabditina</taxon>
        <taxon>Rhabditomorpha</taxon>
        <taxon>Rhabditoidea</taxon>
        <taxon>Rhabditidae</taxon>
        <taxon>Diploscapter</taxon>
    </lineage>
</organism>
<protein>
    <submittedName>
        <fullName evidence="1">Uncharacterized protein</fullName>
    </submittedName>
</protein>
<name>A0A2A2JXV5_9BILA</name>
<comment type="caution">
    <text evidence="1">The sequence shown here is derived from an EMBL/GenBank/DDBJ whole genome shotgun (WGS) entry which is preliminary data.</text>
</comment>
<evidence type="ECO:0000313" key="2">
    <source>
        <dbReference type="Proteomes" id="UP000218231"/>
    </source>
</evidence>
<dbReference type="EMBL" id="LIAE01010098">
    <property type="protein sequence ID" value="PAV66442.1"/>
    <property type="molecule type" value="Genomic_DNA"/>
</dbReference>
<accession>A0A2A2JXV5</accession>
<evidence type="ECO:0000313" key="1">
    <source>
        <dbReference type="EMBL" id="PAV66442.1"/>
    </source>
</evidence>
<proteinExistence type="predicted"/>
<reference evidence="1 2" key="1">
    <citation type="journal article" date="2017" name="Curr. Biol.">
        <title>Genome architecture and evolution of a unichromosomal asexual nematode.</title>
        <authorList>
            <person name="Fradin H."/>
            <person name="Zegar C."/>
            <person name="Gutwein M."/>
            <person name="Lucas J."/>
            <person name="Kovtun M."/>
            <person name="Corcoran D."/>
            <person name="Baugh L.R."/>
            <person name="Kiontke K."/>
            <person name="Gunsalus K."/>
            <person name="Fitch D.H."/>
            <person name="Piano F."/>
        </authorList>
    </citation>
    <scope>NUCLEOTIDE SEQUENCE [LARGE SCALE GENOMIC DNA]</scope>
    <source>
        <strain evidence="1">PF1309</strain>
    </source>
</reference>